<name>A0A645BG33_9ZZZZ</name>
<accession>A0A645BG33</accession>
<evidence type="ECO:0000313" key="2">
    <source>
        <dbReference type="EMBL" id="MPM64028.1"/>
    </source>
</evidence>
<feature type="coiled-coil region" evidence="1">
    <location>
        <begin position="94"/>
        <end position="128"/>
    </location>
</feature>
<comment type="caution">
    <text evidence="2">The sequence shown here is derived from an EMBL/GenBank/DDBJ whole genome shotgun (WGS) entry which is preliminary data.</text>
</comment>
<organism evidence="2">
    <name type="scientific">bioreactor metagenome</name>
    <dbReference type="NCBI Taxonomy" id="1076179"/>
    <lineage>
        <taxon>unclassified sequences</taxon>
        <taxon>metagenomes</taxon>
        <taxon>ecological metagenomes</taxon>
    </lineage>
</organism>
<reference evidence="2" key="1">
    <citation type="submission" date="2019-08" db="EMBL/GenBank/DDBJ databases">
        <authorList>
            <person name="Kucharzyk K."/>
            <person name="Murdoch R.W."/>
            <person name="Higgins S."/>
            <person name="Loffler F."/>
        </authorList>
    </citation>
    <scope>NUCLEOTIDE SEQUENCE</scope>
</reference>
<dbReference type="AlphaFoldDB" id="A0A645BG33"/>
<sequence>MDDCELGDFSCIWGTNPNTDMAMPSLVRDKGKEDMIFERLDEWIWRLRHDKPPTMADVDPKLALDSLARIYGASQTGLPTIEFSSKYEKPLRKIAALQVKNADLAATIKKNEKEIEAHSVRIAELMKAHEHGILATTKDKLLVDFVTKTTRRVSSEYLKKEHPSIYQDALKPSESRKVKVSIQPV</sequence>
<keyword evidence="1" id="KW-0175">Coiled coil</keyword>
<dbReference type="EMBL" id="VSSQ01019736">
    <property type="protein sequence ID" value="MPM64028.1"/>
    <property type="molecule type" value="Genomic_DNA"/>
</dbReference>
<evidence type="ECO:0000256" key="1">
    <source>
        <dbReference type="SAM" id="Coils"/>
    </source>
</evidence>
<proteinExistence type="predicted"/>
<protein>
    <submittedName>
        <fullName evidence="2">Uncharacterized protein</fullName>
    </submittedName>
</protein>
<gene>
    <name evidence="2" type="ORF">SDC9_110914</name>
</gene>